<feature type="domain" description="Neurotransmitter-gated ion-channel ligand-binding" evidence="6">
    <location>
        <begin position="40"/>
        <end position="187"/>
    </location>
</feature>
<protein>
    <submittedName>
        <fullName evidence="9">5-hydroxytryptamine receptor 3A-like</fullName>
    </submittedName>
</protein>
<dbReference type="SUPFAM" id="SSF90112">
    <property type="entry name" value="Neurotransmitter-gated ion-channel transmembrane pore"/>
    <property type="match status" value="1"/>
</dbReference>
<evidence type="ECO:0000313" key="8">
    <source>
        <dbReference type="Proteomes" id="UP000515150"/>
    </source>
</evidence>
<evidence type="ECO:0000256" key="2">
    <source>
        <dbReference type="ARBA" id="ARBA00022692"/>
    </source>
</evidence>
<dbReference type="FunCoup" id="A0A6P7NBV7">
    <property type="interactions" value="24"/>
</dbReference>
<dbReference type="KEGG" id="bspl:114860960"/>
<evidence type="ECO:0000313" key="9">
    <source>
        <dbReference type="RefSeq" id="XP_029015713.1"/>
    </source>
</evidence>
<keyword evidence="8" id="KW-1185">Reference proteome</keyword>
<dbReference type="InterPro" id="IPR006201">
    <property type="entry name" value="Neur_channel"/>
</dbReference>
<keyword evidence="4 5" id="KW-0472">Membrane</keyword>
<dbReference type="InterPro" id="IPR038050">
    <property type="entry name" value="Neuro_actylchol_rec"/>
</dbReference>
<keyword evidence="3 5" id="KW-1133">Transmembrane helix</keyword>
<gene>
    <name evidence="9" type="primary">LOC114860960</name>
</gene>
<dbReference type="PROSITE" id="PS51257">
    <property type="entry name" value="PROKAR_LIPOPROTEIN"/>
    <property type="match status" value="1"/>
</dbReference>
<keyword evidence="2 5" id="KW-0812">Transmembrane</keyword>
<dbReference type="GO" id="GO:0016020">
    <property type="term" value="C:membrane"/>
    <property type="evidence" value="ECO:0007669"/>
    <property type="project" value="UniProtKB-SubCell"/>
</dbReference>
<comment type="subcellular location">
    <subcellularLocation>
        <location evidence="1">Membrane</location>
        <topology evidence="1">Multi-pass membrane protein</topology>
    </subcellularLocation>
</comment>
<feature type="domain" description="Neurotransmitter-gated ion-channel transmembrane" evidence="7">
    <location>
        <begin position="234"/>
        <end position="313"/>
    </location>
</feature>
<dbReference type="GO" id="GO:0004888">
    <property type="term" value="F:transmembrane signaling receptor activity"/>
    <property type="evidence" value="ECO:0007669"/>
    <property type="project" value="InterPro"/>
</dbReference>
<dbReference type="InterPro" id="IPR036719">
    <property type="entry name" value="Neuro-gated_channel_TM_sf"/>
</dbReference>
<sequence length="419" mass="47449">MLLELLRFPALGPGTAVFILNVLAGGGSCDDSCRSRRCLAEKLINYNLTSQPQNENCTQPVYVPYLEYQTVSVDTKSLRLNTRLQATLIWTDLDLRWNTSVYNYTMVVLPVDSVWTPKLHITNALDTTFEDTSSDLLLYSNGTMIHTVVINADVNCEVNMFNYPFAADSCPVAIQTWSVDGCGTQLTIGKLDISDGSHGDWETETASLLQVSEDRNYIMVMLKMKPSNPFITLMLPSILIILADMISFALPLEGGERNGFKVTLVLSFTMFLSILNDQLPGDSQCSPVIRGHFCVCLVLLVVSMLESLVMTRVANDGSVFFFLRKNRNKYEDTGNINVIQLKDSEEDAQMLRKVVNFLEALSAKEVKSAKYERLAHNIDTVFFWFYSICGTVYFCAMMYIMVRHICNIDHFIFWFDYYD</sequence>
<feature type="transmembrane region" description="Helical" evidence="5">
    <location>
        <begin position="381"/>
        <end position="402"/>
    </location>
</feature>
<evidence type="ECO:0000256" key="3">
    <source>
        <dbReference type="ARBA" id="ARBA00022989"/>
    </source>
</evidence>
<evidence type="ECO:0000256" key="4">
    <source>
        <dbReference type="ARBA" id="ARBA00023136"/>
    </source>
</evidence>
<accession>A0A6P7NBV7</accession>
<name>A0A6P7NBV7_BETSP</name>
<evidence type="ECO:0000256" key="5">
    <source>
        <dbReference type="SAM" id="Phobius"/>
    </source>
</evidence>
<feature type="transmembrane region" description="Helical" evidence="5">
    <location>
        <begin position="230"/>
        <end position="252"/>
    </location>
</feature>
<dbReference type="InterPro" id="IPR006202">
    <property type="entry name" value="Neur_chan_lig-bd"/>
</dbReference>
<dbReference type="InterPro" id="IPR036734">
    <property type="entry name" value="Neur_chan_lig-bd_sf"/>
</dbReference>
<dbReference type="GeneID" id="114860960"/>
<dbReference type="InParanoid" id="A0A6P7NBV7"/>
<dbReference type="PANTHER" id="PTHR18945">
    <property type="entry name" value="NEUROTRANSMITTER GATED ION CHANNEL"/>
    <property type="match status" value="1"/>
</dbReference>
<dbReference type="Gene3D" id="2.70.170.10">
    <property type="entry name" value="Neurotransmitter-gated ion-channel ligand-binding domain"/>
    <property type="match status" value="1"/>
</dbReference>
<dbReference type="GO" id="GO:0005230">
    <property type="term" value="F:extracellular ligand-gated monoatomic ion channel activity"/>
    <property type="evidence" value="ECO:0007669"/>
    <property type="project" value="InterPro"/>
</dbReference>
<dbReference type="SUPFAM" id="SSF63712">
    <property type="entry name" value="Nicotinic receptor ligand binding domain-like"/>
    <property type="match status" value="1"/>
</dbReference>
<dbReference type="Pfam" id="PF02932">
    <property type="entry name" value="Neur_chan_memb"/>
    <property type="match status" value="1"/>
</dbReference>
<dbReference type="RefSeq" id="XP_029015713.1">
    <property type="nucleotide sequence ID" value="XM_029159880.3"/>
</dbReference>
<organism evidence="8 9">
    <name type="scientific">Betta splendens</name>
    <name type="common">Siamese fighting fish</name>
    <dbReference type="NCBI Taxonomy" id="158456"/>
    <lineage>
        <taxon>Eukaryota</taxon>
        <taxon>Metazoa</taxon>
        <taxon>Chordata</taxon>
        <taxon>Craniata</taxon>
        <taxon>Vertebrata</taxon>
        <taxon>Euteleostomi</taxon>
        <taxon>Actinopterygii</taxon>
        <taxon>Neopterygii</taxon>
        <taxon>Teleostei</taxon>
        <taxon>Neoteleostei</taxon>
        <taxon>Acanthomorphata</taxon>
        <taxon>Anabantaria</taxon>
        <taxon>Anabantiformes</taxon>
        <taxon>Anabantoidei</taxon>
        <taxon>Osphronemidae</taxon>
        <taxon>Betta</taxon>
    </lineage>
</organism>
<evidence type="ECO:0000259" key="7">
    <source>
        <dbReference type="Pfam" id="PF02932"/>
    </source>
</evidence>
<feature type="transmembrane region" description="Helical" evidence="5">
    <location>
        <begin position="287"/>
        <end position="305"/>
    </location>
</feature>
<dbReference type="Gene3D" id="1.20.58.390">
    <property type="entry name" value="Neurotransmitter-gated ion-channel transmembrane domain"/>
    <property type="match status" value="1"/>
</dbReference>
<proteinExistence type="predicted"/>
<dbReference type="InterPro" id="IPR006029">
    <property type="entry name" value="Neurotrans-gated_channel_TM"/>
</dbReference>
<reference evidence="9" key="1">
    <citation type="submission" date="2025-08" db="UniProtKB">
        <authorList>
            <consortium name="RefSeq"/>
        </authorList>
    </citation>
    <scope>IDENTIFICATION</scope>
</reference>
<dbReference type="Pfam" id="PF02931">
    <property type="entry name" value="Neur_chan_LBD"/>
    <property type="match status" value="1"/>
</dbReference>
<dbReference type="OrthoDB" id="5920062at2759"/>
<feature type="transmembrane region" description="Helical" evidence="5">
    <location>
        <begin position="258"/>
        <end position="275"/>
    </location>
</feature>
<dbReference type="AlphaFoldDB" id="A0A6P7NBV7"/>
<dbReference type="Proteomes" id="UP000515150">
    <property type="component" value="Chromosome 8"/>
</dbReference>
<evidence type="ECO:0000259" key="6">
    <source>
        <dbReference type="Pfam" id="PF02931"/>
    </source>
</evidence>
<evidence type="ECO:0000256" key="1">
    <source>
        <dbReference type="ARBA" id="ARBA00004141"/>
    </source>
</evidence>